<dbReference type="InterPro" id="IPR025476">
    <property type="entry name" value="Helitron_helicase-like"/>
</dbReference>
<name>A0A7D9IK14_PARCT</name>
<sequence>MYKQSNPEKVKESQKRVNAAYKQRNLEKVKESQRRANVAYKQSNSEKRKKKSKHPGKFQPLYIAYRQNHPENYKVSQKKQYLKRNLATSENETDLGLSKHKRCKCNPESQINMSESIALFHKNINVGPEYICTCCEQLWYKPSVTKCNPDLYKSCSREILNLYVTTGIKSIDDTEWICSTCHSNLKSGKLPSCAKANKMTFPEKPDVLKNLTPLEERLISPRIPFMQVRELPSGGQLSIYDQENNDEEWSEFSDKDKTETSGNLSNNLNTQDQKNVQTQTCDISIDNDTDDEWCEETERPSGVMDTLLQEPDITQHGDRIISFAPGEGNRPLGLFIDKDSEFLSFPTIYCGKRRTDNSERLVPVHYSTICKWDCELGNPTWFCSISAAETRWIHLIKILGRLIDHKDYTDDEIKGMTWQKKSELIQKDPVTCARNFEHMVQLFIHNFIKSSNHPIGEVIDFFYRVEFQQRGSPHIHGLFWIKNAPEYGKDSDDYIAKFVNSYV</sequence>
<comment type="caution">
    <text evidence="4">The sequence shown here is derived from an EMBL/GenBank/DDBJ whole genome shotgun (WGS) entry which is preliminary data.</text>
</comment>
<feature type="compositionally biased region" description="Polar residues" evidence="1">
    <location>
        <begin position="260"/>
        <end position="272"/>
    </location>
</feature>
<evidence type="ECO:0000259" key="3">
    <source>
        <dbReference type="Pfam" id="PF20209"/>
    </source>
</evidence>
<reference evidence="4" key="1">
    <citation type="submission" date="2020-04" db="EMBL/GenBank/DDBJ databases">
        <authorList>
            <person name="Alioto T."/>
            <person name="Alioto T."/>
            <person name="Gomez Garrido J."/>
        </authorList>
    </citation>
    <scope>NUCLEOTIDE SEQUENCE</scope>
    <source>
        <strain evidence="4">A484AB</strain>
    </source>
</reference>
<proteinExistence type="predicted"/>
<feature type="domain" description="DUF6570" evidence="3">
    <location>
        <begin position="188"/>
        <end position="235"/>
    </location>
</feature>
<keyword evidence="5" id="KW-1185">Reference proteome</keyword>
<feature type="domain" description="Helitron helicase-like" evidence="2">
    <location>
        <begin position="375"/>
        <end position="478"/>
    </location>
</feature>
<dbReference type="Pfam" id="PF14214">
    <property type="entry name" value="Helitron_like_N"/>
    <property type="match status" value="1"/>
</dbReference>
<dbReference type="EMBL" id="CACRXK020005953">
    <property type="protein sequence ID" value="CAB4007911.1"/>
    <property type="molecule type" value="Genomic_DNA"/>
</dbReference>
<dbReference type="InterPro" id="IPR046700">
    <property type="entry name" value="DUF6570"/>
</dbReference>
<evidence type="ECO:0000259" key="2">
    <source>
        <dbReference type="Pfam" id="PF14214"/>
    </source>
</evidence>
<feature type="region of interest" description="Disordered" evidence="1">
    <location>
        <begin position="245"/>
        <end position="272"/>
    </location>
</feature>
<evidence type="ECO:0000256" key="1">
    <source>
        <dbReference type="SAM" id="MobiDB-lite"/>
    </source>
</evidence>
<gene>
    <name evidence="4" type="ORF">PACLA_8A026712</name>
</gene>
<dbReference type="Pfam" id="PF20209">
    <property type="entry name" value="DUF6570"/>
    <property type="match status" value="1"/>
</dbReference>
<organism evidence="4 5">
    <name type="scientific">Paramuricea clavata</name>
    <name type="common">Red gorgonian</name>
    <name type="synonym">Violescent sea-whip</name>
    <dbReference type="NCBI Taxonomy" id="317549"/>
    <lineage>
        <taxon>Eukaryota</taxon>
        <taxon>Metazoa</taxon>
        <taxon>Cnidaria</taxon>
        <taxon>Anthozoa</taxon>
        <taxon>Octocorallia</taxon>
        <taxon>Malacalcyonacea</taxon>
        <taxon>Plexauridae</taxon>
        <taxon>Paramuricea</taxon>
    </lineage>
</organism>
<accession>A0A7D9IK14</accession>
<feature type="region of interest" description="Disordered" evidence="1">
    <location>
        <begin position="1"/>
        <end position="58"/>
    </location>
</feature>
<evidence type="ECO:0000313" key="4">
    <source>
        <dbReference type="EMBL" id="CAB4007911.1"/>
    </source>
</evidence>
<dbReference type="Proteomes" id="UP001152795">
    <property type="component" value="Unassembled WGS sequence"/>
</dbReference>
<evidence type="ECO:0000313" key="5">
    <source>
        <dbReference type="Proteomes" id="UP001152795"/>
    </source>
</evidence>
<feature type="compositionally biased region" description="Basic and acidic residues" evidence="1">
    <location>
        <begin position="1"/>
        <end position="15"/>
    </location>
</feature>
<dbReference type="OrthoDB" id="3229882at2759"/>
<dbReference type="AlphaFoldDB" id="A0A7D9IK14"/>
<feature type="compositionally biased region" description="Basic residues" evidence="1">
    <location>
        <begin position="47"/>
        <end position="56"/>
    </location>
</feature>
<feature type="compositionally biased region" description="Basic and acidic residues" evidence="1">
    <location>
        <begin position="24"/>
        <end position="34"/>
    </location>
</feature>
<protein>
    <submittedName>
        <fullName evidence="4">Uncharacterized protein</fullName>
    </submittedName>
</protein>